<evidence type="ECO:0000259" key="3">
    <source>
        <dbReference type="PROSITE" id="PS50089"/>
    </source>
</evidence>
<dbReference type="PROSITE" id="PS50089">
    <property type="entry name" value="ZF_RING_2"/>
    <property type="match status" value="1"/>
</dbReference>
<dbReference type="Proteomes" id="UP001153069">
    <property type="component" value="Unassembled WGS sequence"/>
</dbReference>
<keyword evidence="1" id="KW-0862">Zinc</keyword>
<evidence type="ECO:0000256" key="2">
    <source>
        <dbReference type="SAM" id="Phobius"/>
    </source>
</evidence>
<dbReference type="InterPro" id="IPR013083">
    <property type="entry name" value="Znf_RING/FYVE/PHD"/>
</dbReference>
<dbReference type="SUPFAM" id="SSF57850">
    <property type="entry name" value="RING/U-box"/>
    <property type="match status" value="1"/>
</dbReference>
<dbReference type="OrthoDB" id="48802at2759"/>
<dbReference type="InterPro" id="IPR045899">
    <property type="entry name" value="ATL71-like"/>
</dbReference>
<evidence type="ECO:0000313" key="5">
    <source>
        <dbReference type="Proteomes" id="UP001153069"/>
    </source>
</evidence>
<accession>A0A9N8ETD7</accession>
<evidence type="ECO:0000256" key="1">
    <source>
        <dbReference type="PROSITE-ProRule" id="PRU00175"/>
    </source>
</evidence>
<dbReference type="GO" id="GO:0008270">
    <property type="term" value="F:zinc ion binding"/>
    <property type="evidence" value="ECO:0007669"/>
    <property type="project" value="UniProtKB-KW"/>
</dbReference>
<feature type="domain" description="RING-type" evidence="3">
    <location>
        <begin position="176"/>
        <end position="220"/>
    </location>
</feature>
<keyword evidence="2" id="KW-0812">Transmembrane</keyword>
<keyword evidence="1" id="KW-0863">Zinc-finger</keyword>
<dbReference type="Pfam" id="PF13639">
    <property type="entry name" value="zf-RING_2"/>
    <property type="match status" value="1"/>
</dbReference>
<reference evidence="4" key="1">
    <citation type="submission" date="2020-06" db="EMBL/GenBank/DDBJ databases">
        <authorList>
            <consortium name="Plant Systems Biology data submission"/>
        </authorList>
    </citation>
    <scope>NUCLEOTIDE SEQUENCE</scope>
    <source>
        <strain evidence="4">D6</strain>
    </source>
</reference>
<organism evidence="4 5">
    <name type="scientific">Seminavis robusta</name>
    <dbReference type="NCBI Taxonomy" id="568900"/>
    <lineage>
        <taxon>Eukaryota</taxon>
        <taxon>Sar</taxon>
        <taxon>Stramenopiles</taxon>
        <taxon>Ochrophyta</taxon>
        <taxon>Bacillariophyta</taxon>
        <taxon>Bacillariophyceae</taxon>
        <taxon>Bacillariophycidae</taxon>
        <taxon>Naviculales</taxon>
        <taxon>Naviculaceae</taxon>
        <taxon>Seminavis</taxon>
    </lineage>
</organism>
<dbReference type="Gene3D" id="3.30.40.10">
    <property type="entry name" value="Zinc/RING finger domain, C3HC4 (zinc finger)"/>
    <property type="match status" value="1"/>
</dbReference>
<keyword evidence="1" id="KW-0479">Metal-binding</keyword>
<dbReference type="InterPro" id="IPR001841">
    <property type="entry name" value="Znf_RING"/>
</dbReference>
<dbReference type="PANTHER" id="PTHR46719:SF7">
    <property type="entry name" value="RING-H2 FINGER PROTEIN ATL71-RELATED"/>
    <property type="match status" value="1"/>
</dbReference>
<comment type="caution">
    <text evidence="4">The sequence shown here is derived from an EMBL/GenBank/DDBJ whole genome shotgun (WGS) entry which is preliminary data.</text>
</comment>
<proteinExistence type="predicted"/>
<keyword evidence="2" id="KW-0472">Membrane</keyword>
<protein>
    <submittedName>
        <fullName evidence="4">H2 finger protein</fullName>
    </submittedName>
</protein>
<dbReference type="AlphaFoldDB" id="A0A9N8ETD7"/>
<gene>
    <name evidence="4" type="ORF">SEMRO_2074_G313530.1</name>
</gene>
<keyword evidence="2" id="KW-1133">Transmembrane helix</keyword>
<dbReference type="EMBL" id="CAICTM010002072">
    <property type="protein sequence ID" value="CAB9527797.1"/>
    <property type="molecule type" value="Genomic_DNA"/>
</dbReference>
<dbReference type="SMART" id="SM00184">
    <property type="entry name" value="RING"/>
    <property type="match status" value="1"/>
</dbReference>
<keyword evidence="5" id="KW-1185">Reference proteome</keyword>
<evidence type="ECO:0000313" key="4">
    <source>
        <dbReference type="EMBL" id="CAB9527797.1"/>
    </source>
</evidence>
<sequence>MIQKKTLDHLTTATEFLGSCLVSGLATSRRVAKTTNLNQQILSLVVVIAFLLCYAFCLFIFALELFLDCMQVLVDCMQATIVYLWNMGCFIEKVIKAFFPRTEHQATQQSPASSSASSVSGQPTAASKESCCDQCGKTKLLHARVVEGTDEVLVVRGDEKSGIPPVRFLRENFGCCAICLGDYQRGDTICSSPNLKCSHIFHKSCALEWLKTQSGCPVCRRSYVCTQ</sequence>
<feature type="transmembrane region" description="Helical" evidence="2">
    <location>
        <begin position="41"/>
        <end position="67"/>
    </location>
</feature>
<name>A0A9N8ETD7_9STRA</name>
<dbReference type="PANTHER" id="PTHR46719">
    <property type="entry name" value="TRANSCRIPTION FACTOR C2H2 FAMILY-RELATED"/>
    <property type="match status" value="1"/>
</dbReference>